<dbReference type="Proteomes" id="UP001186944">
    <property type="component" value="Unassembled WGS sequence"/>
</dbReference>
<evidence type="ECO:0000256" key="4">
    <source>
        <dbReference type="ARBA" id="ARBA00023136"/>
    </source>
</evidence>
<keyword evidence="4 5" id="KW-0472">Membrane</keyword>
<feature type="transmembrane region" description="Helical" evidence="5">
    <location>
        <begin position="238"/>
        <end position="258"/>
    </location>
</feature>
<evidence type="ECO:0000256" key="2">
    <source>
        <dbReference type="ARBA" id="ARBA00022692"/>
    </source>
</evidence>
<feature type="transmembrane region" description="Helical" evidence="5">
    <location>
        <begin position="20"/>
        <end position="42"/>
    </location>
</feature>
<feature type="transmembrane region" description="Helical" evidence="5">
    <location>
        <begin position="130"/>
        <end position="149"/>
    </location>
</feature>
<evidence type="ECO:0008006" key="8">
    <source>
        <dbReference type="Google" id="ProtNLM"/>
    </source>
</evidence>
<dbReference type="PANTHER" id="PTHR24064">
    <property type="entry name" value="SOLUTE CARRIER FAMILY 22 MEMBER"/>
    <property type="match status" value="1"/>
</dbReference>
<comment type="subcellular location">
    <subcellularLocation>
        <location evidence="1">Membrane</location>
        <topology evidence="1">Multi-pass membrane protein</topology>
    </subcellularLocation>
</comment>
<proteinExistence type="predicted"/>
<gene>
    <name evidence="6" type="ORF">FSP39_013795</name>
</gene>
<organism evidence="6 7">
    <name type="scientific">Pinctada imbricata</name>
    <name type="common">Atlantic pearl-oyster</name>
    <name type="synonym">Pinctada martensii</name>
    <dbReference type="NCBI Taxonomy" id="66713"/>
    <lineage>
        <taxon>Eukaryota</taxon>
        <taxon>Metazoa</taxon>
        <taxon>Spiralia</taxon>
        <taxon>Lophotrochozoa</taxon>
        <taxon>Mollusca</taxon>
        <taxon>Bivalvia</taxon>
        <taxon>Autobranchia</taxon>
        <taxon>Pteriomorphia</taxon>
        <taxon>Pterioida</taxon>
        <taxon>Pterioidea</taxon>
        <taxon>Pteriidae</taxon>
        <taxon>Pinctada</taxon>
    </lineage>
</organism>
<reference evidence="6" key="1">
    <citation type="submission" date="2019-08" db="EMBL/GenBank/DDBJ databases">
        <title>The improved chromosome-level genome for the pearl oyster Pinctada fucata martensii using PacBio sequencing and Hi-C.</title>
        <authorList>
            <person name="Zheng Z."/>
        </authorList>
    </citation>
    <scope>NUCLEOTIDE SEQUENCE</scope>
    <source>
        <strain evidence="6">ZZ-2019</strain>
        <tissue evidence="6">Adductor muscle</tissue>
    </source>
</reference>
<evidence type="ECO:0000313" key="7">
    <source>
        <dbReference type="Proteomes" id="UP001186944"/>
    </source>
</evidence>
<feature type="transmembrane region" description="Helical" evidence="5">
    <location>
        <begin position="196"/>
        <end position="226"/>
    </location>
</feature>
<evidence type="ECO:0000256" key="1">
    <source>
        <dbReference type="ARBA" id="ARBA00004141"/>
    </source>
</evidence>
<accession>A0AA88YML3</accession>
<sequence length="269" mass="29978">MDYDDVLKNLGELGTYQKRLLLLSLLPITYNAFGGPVSNFVIGEHKHRCKIPGLQNDTYAIQDSDHASLINHTIPLLGNGDYDPCNIISNETTLPCNDWVFDQSIFTETVNSQFLAVCDKKWEASHATMTYFFGFTVSAALLCPLADLIGRRLNACICLTLMFIANILMPFSVDINMFTVLRFFDGFFGLGFYTMAFLIALGWITVTLAMMGKLLISLAFGVVYVYTGELFPTVIRGVVVSLSSFGARVGSLITPYLYHMVRIVIIRKS</sequence>
<protein>
    <recommendedName>
        <fullName evidence="8">Major facilitator superfamily (MFS) profile domain-containing protein</fullName>
    </recommendedName>
</protein>
<evidence type="ECO:0000313" key="6">
    <source>
        <dbReference type="EMBL" id="KAK3108706.1"/>
    </source>
</evidence>
<dbReference type="EMBL" id="VSWD01000001">
    <property type="protein sequence ID" value="KAK3108706.1"/>
    <property type="molecule type" value="Genomic_DNA"/>
</dbReference>
<keyword evidence="2 5" id="KW-0812">Transmembrane</keyword>
<name>A0AA88YML3_PINIB</name>
<dbReference type="AlphaFoldDB" id="A0AA88YML3"/>
<evidence type="ECO:0000256" key="3">
    <source>
        <dbReference type="ARBA" id="ARBA00022989"/>
    </source>
</evidence>
<comment type="caution">
    <text evidence="6">The sequence shown here is derived from an EMBL/GenBank/DDBJ whole genome shotgun (WGS) entry which is preliminary data.</text>
</comment>
<dbReference type="SUPFAM" id="SSF103473">
    <property type="entry name" value="MFS general substrate transporter"/>
    <property type="match status" value="1"/>
</dbReference>
<dbReference type="Gene3D" id="1.20.1250.20">
    <property type="entry name" value="MFS general substrate transporter like domains"/>
    <property type="match status" value="2"/>
</dbReference>
<keyword evidence="7" id="KW-1185">Reference proteome</keyword>
<dbReference type="InterPro" id="IPR036259">
    <property type="entry name" value="MFS_trans_sf"/>
</dbReference>
<feature type="transmembrane region" description="Helical" evidence="5">
    <location>
        <begin position="161"/>
        <end position="184"/>
    </location>
</feature>
<evidence type="ECO:0000256" key="5">
    <source>
        <dbReference type="SAM" id="Phobius"/>
    </source>
</evidence>
<keyword evidence="3 5" id="KW-1133">Transmembrane helix</keyword>
<dbReference type="GO" id="GO:0016020">
    <property type="term" value="C:membrane"/>
    <property type="evidence" value="ECO:0007669"/>
    <property type="project" value="UniProtKB-SubCell"/>
</dbReference>